<organism evidence="3 4">
    <name type="scientific">Candolleomyces eurysporus</name>
    <dbReference type="NCBI Taxonomy" id="2828524"/>
    <lineage>
        <taxon>Eukaryota</taxon>
        <taxon>Fungi</taxon>
        <taxon>Dikarya</taxon>
        <taxon>Basidiomycota</taxon>
        <taxon>Agaricomycotina</taxon>
        <taxon>Agaricomycetes</taxon>
        <taxon>Agaricomycetidae</taxon>
        <taxon>Agaricales</taxon>
        <taxon>Agaricineae</taxon>
        <taxon>Psathyrellaceae</taxon>
        <taxon>Candolleomyces</taxon>
    </lineage>
</organism>
<keyword evidence="4" id="KW-1185">Reference proteome</keyword>
<feature type="transmembrane region" description="Helical" evidence="1">
    <location>
        <begin position="54"/>
        <end position="77"/>
    </location>
</feature>
<accession>A0A9W8JIB6</accession>
<dbReference type="OrthoDB" id="3214861at2759"/>
<dbReference type="EMBL" id="JANBPK010000745">
    <property type="protein sequence ID" value="KAJ2933359.1"/>
    <property type="molecule type" value="Genomic_DNA"/>
</dbReference>
<feature type="transmembrane region" description="Helical" evidence="1">
    <location>
        <begin position="20"/>
        <end position="42"/>
    </location>
</feature>
<feature type="non-terminal residue" evidence="3">
    <location>
        <position position="1"/>
    </location>
</feature>
<sequence>MASSGGLPMDMKFDNTLGALLLGGMVAMALWGVTCVQTYTFFTRPRKDRIFVRAMIAFLLALDTFDSALNIHILYHYMVSNYLNPFALMVPIWSVIASSNFIIRSMFAHRIFRLSKGNIPITAWIMAISTADLVTGIARLMLIFATRFKLNTYLELDSLSNLMYITFAFGTGSDLSVAIVLCWLLRRSRTGFRKTDGMISVLMQYTVNTGLIVAIDAALGMIMYIVMPNNFIFLGFYLLLSKLYLNSYLAT</sequence>
<dbReference type="Pfam" id="PF20152">
    <property type="entry name" value="DUF6534"/>
    <property type="match status" value="1"/>
</dbReference>
<evidence type="ECO:0000256" key="1">
    <source>
        <dbReference type="SAM" id="Phobius"/>
    </source>
</evidence>
<feature type="transmembrane region" description="Helical" evidence="1">
    <location>
        <begin position="205"/>
        <end position="225"/>
    </location>
</feature>
<feature type="transmembrane region" description="Helical" evidence="1">
    <location>
        <begin position="123"/>
        <end position="144"/>
    </location>
</feature>
<dbReference type="InterPro" id="IPR045339">
    <property type="entry name" value="DUF6534"/>
</dbReference>
<reference evidence="3" key="1">
    <citation type="submission" date="2022-06" db="EMBL/GenBank/DDBJ databases">
        <title>Genome Sequence of Candolleomyces eurysporus.</title>
        <authorList>
            <person name="Buettner E."/>
        </authorList>
    </citation>
    <scope>NUCLEOTIDE SEQUENCE</scope>
    <source>
        <strain evidence="3">VTCC 930004</strain>
    </source>
</reference>
<protein>
    <recommendedName>
        <fullName evidence="2">DUF6534 domain-containing protein</fullName>
    </recommendedName>
</protein>
<name>A0A9W8JIB6_9AGAR</name>
<keyword evidence="1" id="KW-1133">Transmembrane helix</keyword>
<keyword evidence="1" id="KW-0472">Membrane</keyword>
<keyword evidence="1" id="KW-0812">Transmembrane</keyword>
<dbReference type="AlphaFoldDB" id="A0A9W8JIB6"/>
<feature type="transmembrane region" description="Helical" evidence="1">
    <location>
        <begin position="231"/>
        <end position="250"/>
    </location>
</feature>
<comment type="caution">
    <text evidence="3">The sequence shown here is derived from an EMBL/GenBank/DDBJ whole genome shotgun (WGS) entry which is preliminary data.</text>
</comment>
<gene>
    <name evidence="3" type="ORF">H1R20_g3732</name>
</gene>
<dbReference type="PANTHER" id="PTHR40465:SF1">
    <property type="entry name" value="DUF6534 DOMAIN-CONTAINING PROTEIN"/>
    <property type="match status" value="1"/>
</dbReference>
<feature type="transmembrane region" description="Helical" evidence="1">
    <location>
        <begin position="164"/>
        <end position="185"/>
    </location>
</feature>
<feature type="transmembrane region" description="Helical" evidence="1">
    <location>
        <begin position="83"/>
        <end position="103"/>
    </location>
</feature>
<evidence type="ECO:0000313" key="4">
    <source>
        <dbReference type="Proteomes" id="UP001140091"/>
    </source>
</evidence>
<proteinExistence type="predicted"/>
<feature type="domain" description="DUF6534" evidence="2">
    <location>
        <begin position="173"/>
        <end position="251"/>
    </location>
</feature>
<dbReference type="PANTHER" id="PTHR40465">
    <property type="entry name" value="CHROMOSOME 1, WHOLE GENOME SHOTGUN SEQUENCE"/>
    <property type="match status" value="1"/>
</dbReference>
<evidence type="ECO:0000259" key="2">
    <source>
        <dbReference type="Pfam" id="PF20152"/>
    </source>
</evidence>
<dbReference type="Proteomes" id="UP001140091">
    <property type="component" value="Unassembled WGS sequence"/>
</dbReference>
<evidence type="ECO:0000313" key="3">
    <source>
        <dbReference type="EMBL" id="KAJ2933359.1"/>
    </source>
</evidence>